<dbReference type="OrthoDB" id="9784774at2"/>
<accession>A0A1I3YSS5</accession>
<dbReference type="SUPFAM" id="SSF54197">
    <property type="entry name" value="HIT-like"/>
    <property type="match status" value="1"/>
</dbReference>
<feature type="active site" description="Tele-AMP-histidine intermediate" evidence="1">
    <location>
        <position position="110"/>
    </location>
</feature>
<dbReference type="EMBL" id="FOSG01000005">
    <property type="protein sequence ID" value="SFK34399.1"/>
    <property type="molecule type" value="Genomic_DNA"/>
</dbReference>
<evidence type="ECO:0000259" key="4">
    <source>
        <dbReference type="PROSITE" id="PS51084"/>
    </source>
</evidence>
<proteinExistence type="predicted"/>
<evidence type="ECO:0000256" key="2">
    <source>
        <dbReference type="PIRSR" id="PIRSR601310-3"/>
    </source>
</evidence>
<dbReference type="RefSeq" id="WP_093849066.1">
    <property type="nucleotide sequence ID" value="NZ_FOSG01000005.1"/>
</dbReference>
<keyword evidence="6" id="KW-1185">Reference proteome</keyword>
<dbReference type="InterPro" id="IPR011146">
    <property type="entry name" value="HIT-like"/>
</dbReference>
<dbReference type="PROSITE" id="PS51084">
    <property type="entry name" value="HIT_2"/>
    <property type="match status" value="1"/>
</dbReference>
<reference evidence="6" key="1">
    <citation type="submission" date="2016-10" db="EMBL/GenBank/DDBJ databases">
        <authorList>
            <person name="Varghese N."/>
            <person name="Submissions S."/>
        </authorList>
    </citation>
    <scope>NUCLEOTIDE SEQUENCE [LARGE SCALE GENOMIC DNA]</scope>
    <source>
        <strain evidence="6">PL19</strain>
    </source>
</reference>
<dbReference type="PANTHER" id="PTHR23089">
    <property type="entry name" value="HISTIDINE TRIAD HIT PROTEIN"/>
    <property type="match status" value="1"/>
</dbReference>
<gene>
    <name evidence="5" type="ORF">SAMN05192584_105170</name>
</gene>
<dbReference type="GO" id="GO:0003824">
    <property type="term" value="F:catalytic activity"/>
    <property type="evidence" value="ECO:0007669"/>
    <property type="project" value="InterPro"/>
</dbReference>
<protein>
    <submittedName>
        <fullName evidence="5">Histidine triad (HIT) family protein</fullName>
    </submittedName>
</protein>
<dbReference type="Proteomes" id="UP000198928">
    <property type="component" value="Unassembled WGS sequence"/>
</dbReference>
<dbReference type="CDD" id="cd01276">
    <property type="entry name" value="PKCI_related"/>
    <property type="match status" value="1"/>
</dbReference>
<evidence type="ECO:0000256" key="3">
    <source>
        <dbReference type="PROSITE-ProRule" id="PRU00464"/>
    </source>
</evidence>
<dbReference type="InterPro" id="IPR001310">
    <property type="entry name" value="Histidine_triad_HIT"/>
</dbReference>
<dbReference type="Pfam" id="PF01230">
    <property type="entry name" value="HIT"/>
    <property type="match status" value="1"/>
</dbReference>
<dbReference type="InterPro" id="IPR036265">
    <property type="entry name" value="HIT-like_sf"/>
</dbReference>
<dbReference type="AlphaFoldDB" id="A0A1I3YSS5"/>
<sequence length="124" mass="12719">MAEEPQADCLFCKIVAGDVPATIVHETDTTLAFRDINPQAPTHVLVIPKEHHPDAAALAAAAPQLAADVLRAAGEVAAQENIAPPGGAAVGYRIVFNTGAGAGQTVWHAHAHVLGGRGLNWPPG</sequence>
<dbReference type="Gene3D" id="3.30.428.10">
    <property type="entry name" value="HIT-like"/>
    <property type="match status" value="1"/>
</dbReference>
<name>A0A1I3YSS5_9ACTN</name>
<dbReference type="PRINTS" id="PR00332">
    <property type="entry name" value="HISTRIAD"/>
</dbReference>
<feature type="short sequence motif" description="Histidine triad motif" evidence="2 3">
    <location>
        <begin position="108"/>
        <end position="112"/>
    </location>
</feature>
<evidence type="ECO:0000313" key="6">
    <source>
        <dbReference type="Proteomes" id="UP000198928"/>
    </source>
</evidence>
<evidence type="ECO:0000256" key="1">
    <source>
        <dbReference type="PIRSR" id="PIRSR601310-1"/>
    </source>
</evidence>
<organism evidence="5 6">
    <name type="scientific">Streptomyces pini</name>
    <dbReference type="NCBI Taxonomy" id="1520580"/>
    <lineage>
        <taxon>Bacteria</taxon>
        <taxon>Bacillati</taxon>
        <taxon>Actinomycetota</taxon>
        <taxon>Actinomycetes</taxon>
        <taxon>Kitasatosporales</taxon>
        <taxon>Streptomycetaceae</taxon>
        <taxon>Streptomyces</taxon>
    </lineage>
</organism>
<evidence type="ECO:0000313" key="5">
    <source>
        <dbReference type="EMBL" id="SFK34399.1"/>
    </source>
</evidence>
<feature type="domain" description="HIT" evidence="4">
    <location>
        <begin position="10"/>
        <end position="124"/>
    </location>
</feature>